<comment type="caution">
    <text evidence="3">The sequence shown here is derived from an EMBL/GenBank/DDBJ whole genome shotgun (WGS) entry which is preliminary data.</text>
</comment>
<evidence type="ECO:0000313" key="2">
    <source>
        <dbReference type="EMBL" id="MCA6074814.1"/>
    </source>
</evidence>
<dbReference type="RefSeq" id="WP_225697925.1">
    <property type="nucleotide sequence ID" value="NZ_JAIXNE010000002.1"/>
</dbReference>
<evidence type="ECO:0000256" key="1">
    <source>
        <dbReference type="SAM" id="SignalP"/>
    </source>
</evidence>
<feature type="chain" id="PRO_5041155373" description="Transporter" evidence="1">
    <location>
        <begin position="22"/>
        <end position="368"/>
    </location>
</feature>
<dbReference type="Proteomes" id="UP001139409">
    <property type="component" value="Unassembled WGS sequence"/>
</dbReference>
<gene>
    <name evidence="2" type="ORF">LDX50_08025</name>
    <name evidence="3" type="ORF">LDX50_13995</name>
    <name evidence="4" type="ORF">LDX50_19715</name>
</gene>
<keyword evidence="5" id="KW-1185">Reference proteome</keyword>
<dbReference type="EMBL" id="JAIXNE010000003">
    <property type="protein sequence ID" value="MCA6075991.1"/>
    <property type="molecule type" value="Genomic_DNA"/>
</dbReference>
<accession>A0A9X1L0M2</accession>
<proteinExistence type="predicted"/>
<sequence length="368" mass="40969">MRLRLFLLILSLVLISAQSWSQGCVAIRHFSTCSPTYGQSNPSTRGDFQTGLNYRYFKSFRHFRGTEEEPDRVTNNTEVINHSHSFDYFLSYGITDRWQVAVTIPLVLNSRSSLYEHGRSERYSTFSRGMGDVTINTNYWLIDPFINSSFNLQAGFGVKLPTGSYNASDIFYNVGPNGSPETRPVDQSIQPGDGGFGLILQGQGYYVLNTRASIYAAGFYLFNPRNTNGIRTFRETLSPLLENEAIMSVTDQFSVQAGLSFVAGTHMSLQAGVRYEGIPVSDVIGKSEGFRRPGNVLSVEPGINYTVGNWNLMLSVPVAVRRERPQSLTDKEIEDETGNPRNGDAAFADYLINVGVSLRIPGKRITDI</sequence>
<evidence type="ECO:0000313" key="3">
    <source>
        <dbReference type="EMBL" id="MCA6075991.1"/>
    </source>
</evidence>
<dbReference type="EMBL" id="JAIXNE010000004">
    <property type="protein sequence ID" value="MCA6077119.1"/>
    <property type="molecule type" value="Genomic_DNA"/>
</dbReference>
<evidence type="ECO:0008006" key="6">
    <source>
        <dbReference type="Google" id="ProtNLM"/>
    </source>
</evidence>
<feature type="signal peptide" evidence="1">
    <location>
        <begin position="1"/>
        <end position="21"/>
    </location>
</feature>
<keyword evidence="1" id="KW-0732">Signal</keyword>
<evidence type="ECO:0000313" key="4">
    <source>
        <dbReference type="EMBL" id="MCA6077119.1"/>
    </source>
</evidence>
<dbReference type="EMBL" id="JAIXNE010000002">
    <property type="protein sequence ID" value="MCA6074814.1"/>
    <property type="molecule type" value="Genomic_DNA"/>
</dbReference>
<evidence type="ECO:0000313" key="5">
    <source>
        <dbReference type="Proteomes" id="UP001139409"/>
    </source>
</evidence>
<organism evidence="3 5">
    <name type="scientific">Fulvivirga sedimenti</name>
    <dbReference type="NCBI Taxonomy" id="2879465"/>
    <lineage>
        <taxon>Bacteria</taxon>
        <taxon>Pseudomonadati</taxon>
        <taxon>Bacteroidota</taxon>
        <taxon>Cytophagia</taxon>
        <taxon>Cytophagales</taxon>
        <taxon>Fulvivirgaceae</taxon>
        <taxon>Fulvivirga</taxon>
    </lineage>
</organism>
<reference evidence="3" key="1">
    <citation type="submission" date="2021-09" db="EMBL/GenBank/DDBJ databases">
        <title>Fulvivirga sp. isolated from coastal sediment.</title>
        <authorList>
            <person name="Yu H."/>
        </authorList>
    </citation>
    <scope>NUCLEOTIDE SEQUENCE</scope>
    <source>
        <strain evidence="3">1062</strain>
    </source>
</reference>
<name>A0A9X1L0M2_9BACT</name>
<dbReference type="PROSITE" id="PS51257">
    <property type="entry name" value="PROKAR_LIPOPROTEIN"/>
    <property type="match status" value="1"/>
</dbReference>
<protein>
    <recommendedName>
        <fullName evidence="6">Transporter</fullName>
    </recommendedName>
</protein>
<dbReference type="AlphaFoldDB" id="A0A9X1L0M2"/>